<keyword evidence="1" id="KW-1133">Transmembrane helix</keyword>
<dbReference type="eggNOG" id="ENOG5032SJW">
    <property type="taxonomic scope" value="Bacteria"/>
</dbReference>
<name>A0A0A7FVC4_9CLOT</name>
<keyword evidence="3" id="KW-1185">Reference proteome</keyword>
<feature type="transmembrane region" description="Helical" evidence="1">
    <location>
        <begin position="106"/>
        <end position="124"/>
    </location>
</feature>
<proteinExistence type="predicted"/>
<gene>
    <name evidence="2" type="primary">spoIIIAD</name>
    <name evidence="2" type="ORF">U729_2655</name>
</gene>
<dbReference type="HOGENOM" id="CLU_159353_1_0_9"/>
<dbReference type="NCBIfam" id="TIGR02849">
    <property type="entry name" value="spore_III_AD"/>
    <property type="match status" value="1"/>
</dbReference>
<feature type="transmembrane region" description="Helical" evidence="1">
    <location>
        <begin position="65"/>
        <end position="85"/>
    </location>
</feature>
<dbReference type="Pfam" id="PF06686">
    <property type="entry name" value="SpoIIIAC"/>
    <property type="match status" value="2"/>
</dbReference>
<dbReference type="OrthoDB" id="1682150at2"/>
<feature type="transmembrane region" description="Helical" evidence="1">
    <location>
        <begin position="27"/>
        <end position="45"/>
    </location>
</feature>
<reference evidence="2 3" key="1">
    <citation type="journal article" date="2015" name="Infect. Genet. Evol.">
        <title>Genomic sequences of six botulinum neurotoxin-producing strains representing three clostridial species illustrate the mobility and diversity of botulinum neurotoxin genes.</title>
        <authorList>
            <person name="Smith T.J."/>
            <person name="Hill K.K."/>
            <person name="Xie G."/>
            <person name="Foley B.T."/>
            <person name="Williamson C.H."/>
            <person name="Foster J.T."/>
            <person name="Johnson S.L."/>
            <person name="Chertkov O."/>
            <person name="Teshima H."/>
            <person name="Gibbons H.S."/>
            <person name="Johnsky L.A."/>
            <person name="Karavis M.A."/>
            <person name="Smith L.A."/>
        </authorList>
    </citation>
    <scope>NUCLEOTIDE SEQUENCE [LARGE SCALE GENOMIC DNA]</scope>
    <source>
        <strain evidence="2">Sullivan</strain>
    </source>
</reference>
<protein>
    <submittedName>
        <fullName evidence="2">Stage III sporulation protein AD</fullName>
    </submittedName>
</protein>
<evidence type="ECO:0000256" key="1">
    <source>
        <dbReference type="SAM" id="Phobius"/>
    </source>
</evidence>
<evidence type="ECO:0000313" key="2">
    <source>
        <dbReference type="EMBL" id="AIY82761.1"/>
    </source>
</evidence>
<accession>A0A0A7FVC4</accession>
<feature type="transmembrane region" description="Helical" evidence="1">
    <location>
        <begin position="6"/>
        <end position="20"/>
    </location>
</feature>
<dbReference type="InterPro" id="IPR014211">
    <property type="entry name" value="Spore_III_AD"/>
</dbReference>
<dbReference type="InterPro" id="IPR025664">
    <property type="entry name" value="Spore_III_AC/AD"/>
</dbReference>
<sequence length="127" mass="13574">MVILKVVSFALIALFIFLLFKDKRSDIAVLVALIAGVLIFTFILGELQEIITFLSTIANKAGIDTIYIGIIMKILAIAYLASFAAEICKDAGAGTIGSKVEFAGKIMILALAIPILMAVLDSILKIL</sequence>
<keyword evidence="1" id="KW-0812">Transmembrane</keyword>
<keyword evidence="1" id="KW-0472">Membrane</keyword>
<dbReference type="AlphaFoldDB" id="A0A0A7FVC4"/>
<dbReference type="RefSeq" id="WP_039315850.1">
    <property type="nucleotide sequence ID" value="NZ_CP006905.1"/>
</dbReference>
<evidence type="ECO:0000313" key="3">
    <source>
        <dbReference type="Proteomes" id="UP000030635"/>
    </source>
</evidence>
<dbReference type="KEGG" id="cbv:U729_2655"/>
<dbReference type="Proteomes" id="UP000030635">
    <property type="component" value="Chromosome"/>
</dbReference>
<organism evidence="2 3">
    <name type="scientific">Clostridium baratii str. Sullivan</name>
    <dbReference type="NCBI Taxonomy" id="1415775"/>
    <lineage>
        <taxon>Bacteria</taxon>
        <taxon>Bacillati</taxon>
        <taxon>Bacillota</taxon>
        <taxon>Clostridia</taxon>
        <taxon>Eubacteriales</taxon>
        <taxon>Clostridiaceae</taxon>
        <taxon>Clostridium</taxon>
    </lineage>
</organism>
<dbReference type="STRING" id="1561.NPD11_371"/>
<dbReference type="EMBL" id="CP006905">
    <property type="protein sequence ID" value="AIY82761.1"/>
    <property type="molecule type" value="Genomic_DNA"/>
</dbReference>